<dbReference type="Gene3D" id="3.40.710.10">
    <property type="entry name" value="DD-peptidase/beta-lactamase superfamily"/>
    <property type="match status" value="1"/>
</dbReference>
<dbReference type="AlphaFoldDB" id="A0A4P7GQ62"/>
<dbReference type="PANTHER" id="PTHR35333:SF3">
    <property type="entry name" value="BETA-LACTAMASE-TYPE TRANSPEPTIDASE FOLD CONTAINING PROTEIN"/>
    <property type="match status" value="1"/>
</dbReference>
<dbReference type="EMBL" id="CP038267">
    <property type="protein sequence ID" value="QBR94396.1"/>
    <property type="molecule type" value="Genomic_DNA"/>
</dbReference>
<dbReference type="GO" id="GO:0030655">
    <property type="term" value="P:beta-lactam antibiotic catabolic process"/>
    <property type="evidence" value="ECO:0007669"/>
    <property type="project" value="InterPro"/>
</dbReference>
<dbReference type="OrthoDB" id="3673924at2"/>
<organism evidence="2 3">
    <name type="scientific">Nocardioides euryhalodurans</name>
    <dbReference type="NCBI Taxonomy" id="2518370"/>
    <lineage>
        <taxon>Bacteria</taxon>
        <taxon>Bacillati</taxon>
        <taxon>Actinomycetota</taxon>
        <taxon>Actinomycetes</taxon>
        <taxon>Propionibacteriales</taxon>
        <taxon>Nocardioidaceae</taxon>
        <taxon>Nocardioides</taxon>
    </lineage>
</organism>
<dbReference type="Pfam" id="PF13354">
    <property type="entry name" value="Beta-lactamase2"/>
    <property type="match status" value="1"/>
</dbReference>
<dbReference type="KEGG" id="noy:EXE57_08655"/>
<evidence type="ECO:0000259" key="1">
    <source>
        <dbReference type="Pfam" id="PF13354"/>
    </source>
</evidence>
<keyword evidence="3" id="KW-1185">Reference proteome</keyword>
<reference evidence="2 3" key="1">
    <citation type="submission" date="2019-03" db="EMBL/GenBank/DDBJ databases">
        <title>Three New Species of Nocardioides, Nocardioides euryhalodurans sp. nov., Nocardioides seonyuensis sp. nov. and Nocardioides eburneoflavus sp. nov., Iolated from Soil.</title>
        <authorList>
            <person name="Roh S.G."/>
            <person name="Lee C."/>
            <person name="Kim M.-K."/>
            <person name="Kim S.B."/>
        </authorList>
    </citation>
    <scope>NUCLEOTIDE SEQUENCE [LARGE SCALE GENOMIC DNA]</scope>
    <source>
        <strain evidence="2 3">MMS17-SY117</strain>
    </source>
</reference>
<dbReference type="GO" id="GO:0008800">
    <property type="term" value="F:beta-lactamase activity"/>
    <property type="evidence" value="ECO:0007669"/>
    <property type="project" value="InterPro"/>
</dbReference>
<sequence>MLPSDQLRGTSWGVEIRDLTTGRVHAAHRPEVLLRTASLGKVFLLVEVADRLARGLLHPAQLLRRDTVAPVADSGLWQHLRTDTLPLDDVARLVGAVSDNWATNVLLEEVGLAAVQQRARTLAPGGSTLHDRVRDRRTASDAATLSEGCAADWVGVLSALASGRGVGVEVGRTVLGWLSLGVDLSMVASAFALDPLAHAEPDRGLTVVNKTGTDSSLRADVGLVTGPAGTTAYAAICSWDPAGGDPRDAVMATLRGIGGLVRETVTAAGAR</sequence>
<dbReference type="InterPro" id="IPR000871">
    <property type="entry name" value="Beta-lactam_class-A"/>
</dbReference>
<dbReference type="PANTHER" id="PTHR35333">
    <property type="entry name" value="BETA-LACTAMASE"/>
    <property type="match status" value="1"/>
</dbReference>
<accession>A0A4P7GQ62</accession>
<feature type="domain" description="Beta-lactamase class A catalytic" evidence="1">
    <location>
        <begin position="14"/>
        <end position="237"/>
    </location>
</feature>
<dbReference type="InterPro" id="IPR045155">
    <property type="entry name" value="Beta-lactam_cat"/>
</dbReference>
<dbReference type="SUPFAM" id="SSF56601">
    <property type="entry name" value="beta-lactamase/transpeptidase-like"/>
    <property type="match status" value="1"/>
</dbReference>
<dbReference type="InterPro" id="IPR012338">
    <property type="entry name" value="Beta-lactam/transpept-like"/>
</dbReference>
<dbReference type="Proteomes" id="UP000294894">
    <property type="component" value="Chromosome"/>
</dbReference>
<dbReference type="GO" id="GO:0046677">
    <property type="term" value="P:response to antibiotic"/>
    <property type="evidence" value="ECO:0007669"/>
    <property type="project" value="InterPro"/>
</dbReference>
<evidence type="ECO:0000313" key="2">
    <source>
        <dbReference type="EMBL" id="QBR94396.1"/>
    </source>
</evidence>
<keyword evidence="2" id="KW-0378">Hydrolase</keyword>
<name>A0A4P7GQ62_9ACTN</name>
<evidence type="ECO:0000313" key="3">
    <source>
        <dbReference type="Proteomes" id="UP000294894"/>
    </source>
</evidence>
<proteinExistence type="predicted"/>
<protein>
    <submittedName>
        <fullName evidence="2">Serine hydrolase</fullName>
    </submittedName>
</protein>
<gene>
    <name evidence="2" type="ORF">EXE57_08655</name>
</gene>